<proteinExistence type="predicted"/>
<feature type="compositionally biased region" description="Polar residues" evidence="1">
    <location>
        <begin position="38"/>
        <end position="53"/>
    </location>
</feature>
<evidence type="ECO:0000256" key="1">
    <source>
        <dbReference type="SAM" id="MobiDB-lite"/>
    </source>
</evidence>
<keyword evidence="3" id="KW-1185">Reference proteome</keyword>
<dbReference type="EMBL" id="JAZHXJ010000021">
    <property type="protein sequence ID" value="KAL1881486.1"/>
    <property type="molecule type" value="Genomic_DNA"/>
</dbReference>
<dbReference type="Proteomes" id="UP001586593">
    <property type="component" value="Unassembled WGS sequence"/>
</dbReference>
<evidence type="ECO:0000313" key="3">
    <source>
        <dbReference type="Proteomes" id="UP001586593"/>
    </source>
</evidence>
<organism evidence="2 3">
    <name type="scientific">Phialemonium thermophilum</name>
    <dbReference type="NCBI Taxonomy" id="223376"/>
    <lineage>
        <taxon>Eukaryota</taxon>
        <taxon>Fungi</taxon>
        <taxon>Dikarya</taxon>
        <taxon>Ascomycota</taxon>
        <taxon>Pezizomycotina</taxon>
        <taxon>Sordariomycetes</taxon>
        <taxon>Sordariomycetidae</taxon>
        <taxon>Cephalothecales</taxon>
        <taxon>Cephalothecaceae</taxon>
        <taxon>Phialemonium</taxon>
    </lineage>
</organism>
<sequence length="244" mass="27629">MADSDITYHSFRDVELEEPSSPVGAVAKDQDPVMPQAMQRQDSGYQSLTPRNSHSCRRRPSSTAGSARRSRPRPSATRRSTAASKPAAVPVIVPAPRTANRQSLSDFLQQPYRPHDGATYFHFPHFPYPDDEGDGHGEGDWANGDHAASTVYAPPPQTTHYWTSDHTRRLEYAAIDAASRGARGWIMRHIVPDCIVPRERRRLQFEDDRGSVVRYRLDLDPDESGDPPEKSNRRSWWIRLRGHH</sequence>
<name>A0ABR3Y0S0_9PEZI</name>
<gene>
    <name evidence="2" type="ORF">VTK73DRAFT_3548</name>
</gene>
<accession>A0ABR3Y0S0</accession>
<comment type="caution">
    <text evidence="2">The sequence shown here is derived from an EMBL/GenBank/DDBJ whole genome shotgun (WGS) entry which is preliminary data.</text>
</comment>
<feature type="compositionally biased region" description="Low complexity" evidence="1">
    <location>
        <begin position="61"/>
        <end position="97"/>
    </location>
</feature>
<protein>
    <submittedName>
        <fullName evidence="2">Uncharacterized protein</fullName>
    </submittedName>
</protein>
<reference evidence="2 3" key="1">
    <citation type="journal article" date="2024" name="Commun. Biol.">
        <title>Comparative genomic analysis of thermophilic fungi reveals convergent evolutionary adaptations and gene losses.</title>
        <authorList>
            <person name="Steindorff A.S."/>
            <person name="Aguilar-Pontes M.V."/>
            <person name="Robinson A.J."/>
            <person name="Andreopoulos B."/>
            <person name="LaButti K."/>
            <person name="Kuo A."/>
            <person name="Mondo S."/>
            <person name="Riley R."/>
            <person name="Otillar R."/>
            <person name="Haridas S."/>
            <person name="Lipzen A."/>
            <person name="Grimwood J."/>
            <person name="Schmutz J."/>
            <person name="Clum A."/>
            <person name="Reid I.D."/>
            <person name="Moisan M.C."/>
            <person name="Butler G."/>
            <person name="Nguyen T.T.M."/>
            <person name="Dewar K."/>
            <person name="Conant G."/>
            <person name="Drula E."/>
            <person name="Henrissat B."/>
            <person name="Hansel C."/>
            <person name="Singer S."/>
            <person name="Hutchinson M.I."/>
            <person name="de Vries R.P."/>
            <person name="Natvig D.O."/>
            <person name="Powell A.J."/>
            <person name="Tsang A."/>
            <person name="Grigoriev I.V."/>
        </authorList>
    </citation>
    <scope>NUCLEOTIDE SEQUENCE [LARGE SCALE GENOMIC DNA]</scope>
    <source>
        <strain evidence="2 3">ATCC 24622</strain>
    </source>
</reference>
<feature type="region of interest" description="Disordered" evidence="1">
    <location>
        <begin position="1"/>
        <end position="97"/>
    </location>
</feature>
<evidence type="ECO:0000313" key="2">
    <source>
        <dbReference type="EMBL" id="KAL1881486.1"/>
    </source>
</evidence>